<dbReference type="SMART" id="SM00271">
    <property type="entry name" value="DnaJ"/>
    <property type="match status" value="1"/>
</dbReference>
<dbReference type="PANTHER" id="PTHR44914">
    <property type="entry name" value="CHAPERONE PROTEIN DNAJ 13"/>
    <property type="match status" value="1"/>
</dbReference>
<keyword evidence="3" id="KW-1185">Reference proteome</keyword>
<dbReference type="InterPro" id="IPR036869">
    <property type="entry name" value="J_dom_sf"/>
</dbReference>
<dbReference type="CDD" id="cd06257">
    <property type="entry name" value="DnaJ"/>
    <property type="match status" value="1"/>
</dbReference>
<dbReference type="InterPro" id="IPR042162">
    <property type="entry name" value="AtJ13"/>
</dbReference>
<accession>A0A1J7G2D2</accession>
<sequence length="211" mass="24215">MEEQNGGEDNRELYALLNLSPEASDEEIRKAYRQWAQVYHPDKYQDFHMKDIVTENFQRICEAYEILSDSNKRQIYDIYGMEGLNSYSGFELGLRLDKAEEIKAELERSKKMKKRQKLLTHFQSSGTILANMSVPHFLDGDGLFRGNLSSYSAATMGIAMSLRDGSLNLSNLWTRQLSETASGHIQIALRPQSSIAVGWQKKDEKRLLLEK</sequence>
<dbReference type="PROSITE" id="PS00636">
    <property type="entry name" value="DNAJ_1"/>
    <property type="match status" value="1"/>
</dbReference>
<evidence type="ECO:0000259" key="1">
    <source>
        <dbReference type="PROSITE" id="PS50076"/>
    </source>
</evidence>
<dbReference type="PANTHER" id="PTHR44914:SF1">
    <property type="entry name" value="CHAPERONE PROTEIN DNAJ 13"/>
    <property type="match status" value="1"/>
</dbReference>
<dbReference type="Gramene" id="OIV94613">
    <property type="protein sequence ID" value="OIV94613"/>
    <property type="gene ID" value="TanjilG_25837"/>
</dbReference>
<organism evidence="2 3">
    <name type="scientific">Lupinus angustifolius</name>
    <name type="common">Narrow-leaved blue lupine</name>
    <dbReference type="NCBI Taxonomy" id="3871"/>
    <lineage>
        <taxon>Eukaryota</taxon>
        <taxon>Viridiplantae</taxon>
        <taxon>Streptophyta</taxon>
        <taxon>Embryophyta</taxon>
        <taxon>Tracheophyta</taxon>
        <taxon>Spermatophyta</taxon>
        <taxon>Magnoliopsida</taxon>
        <taxon>eudicotyledons</taxon>
        <taxon>Gunneridae</taxon>
        <taxon>Pentapetalae</taxon>
        <taxon>rosids</taxon>
        <taxon>fabids</taxon>
        <taxon>Fabales</taxon>
        <taxon>Fabaceae</taxon>
        <taxon>Papilionoideae</taxon>
        <taxon>50 kb inversion clade</taxon>
        <taxon>genistoids sensu lato</taxon>
        <taxon>core genistoids</taxon>
        <taxon>Genisteae</taxon>
        <taxon>Lupinus</taxon>
    </lineage>
</organism>
<dbReference type="PROSITE" id="PS50076">
    <property type="entry name" value="DNAJ_2"/>
    <property type="match status" value="1"/>
</dbReference>
<feature type="domain" description="J" evidence="1">
    <location>
        <begin position="12"/>
        <end position="80"/>
    </location>
</feature>
<dbReference type="KEGG" id="lang:109330696"/>
<evidence type="ECO:0000313" key="3">
    <source>
        <dbReference type="Proteomes" id="UP000188354"/>
    </source>
</evidence>
<protein>
    <recommendedName>
        <fullName evidence="1">J domain-containing protein</fullName>
    </recommendedName>
</protein>
<reference evidence="2 3" key="1">
    <citation type="journal article" date="2017" name="Plant Biotechnol. J.">
        <title>A comprehensive draft genome sequence for lupin (Lupinus angustifolius), an emerging health food: insights into plant-microbe interactions and legume evolution.</title>
        <authorList>
            <person name="Hane J.K."/>
            <person name="Ming Y."/>
            <person name="Kamphuis L.G."/>
            <person name="Nelson M.N."/>
            <person name="Garg G."/>
            <person name="Atkins C.A."/>
            <person name="Bayer P.E."/>
            <person name="Bravo A."/>
            <person name="Bringans S."/>
            <person name="Cannon S."/>
            <person name="Edwards D."/>
            <person name="Foley R."/>
            <person name="Gao L.L."/>
            <person name="Harrison M.J."/>
            <person name="Huang W."/>
            <person name="Hurgobin B."/>
            <person name="Li S."/>
            <person name="Liu C.W."/>
            <person name="McGrath A."/>
            <person name="Morahan G."/>
            <person name="Murray J."/>
            <person name="Weller J."/>
            <person name="Jian J."/>
            <person name="Singh K.B."/>
        </authorList>
    </citation>
    <scope>NUCLEOTIDE SEQUENCE [LARGE SCALE GENOMIC DNA]</scope>
    <source>
        <strain evidence="3">cv. Tanjil</strain>
        <tissue evidence="2">Whole plant</tissue>
    </source>
</reference>
<dbReference type="OMA" id="PHWIRHY"/>
<dbReference type="Pfam" id="PF00226">
    <property type="entry name" value="DnaJ"/>
    <property type="match status" value="1"/>
</dbReference>
<proteinExistence type="predicted"/>
<dbReference type="InterPro" id="IPR001623">
    <property type="entry name" value="DnaJ_domain"/>
</dbReference>
<dbReference type="SUPFAM" id="SSF46565">
    <property type="entry name" value="Chaperone J-domain"/>
    <property type="match status" value="1"/>
</dbReference>
<dbReference type="PRINTS" id="PR00625">
    <property type="entry name" value="JDOMAIN"/>
</dbReference>
<dbReference type="OrthoDB" id="10250354at2759"/>
<dbReference type="InterPro" id="IPR018253">
    <property type="entry name" value="DnaJ_domain_CS"/>
</dbReference>
<name>A0A1J7G2D2_LUPAN</name>
<dbReference type="Gene3D" id="1.10.287.110">
    <property type="entry name" value="DnaJ domain"/>
    <property type="match status" value="1"/>
</dbReference>
<gene>
    <name evidence="2" type="ORF">TanjilG_25837</name>
</gene>
<evidence type="ECO:0000313" key="2">
    <source>
        <dbReference type="EMBL" id="OIV94613.1"/>
    </source>
</evidence>
<dbReference type="Proteomes" id="UP000188354">
    <property type="component" value="Chromosome LG17"/>
</dbReference>
<dbReference type="STRING" id="3871.A0A1J7G2D2"/>
<dbReference type="AlphaFoldDB" id="A0A1J7G2D2"/>
<dbReference type="EMBL" id="CM007377">
    <property type="protein sequence ID" value="OIV94613.1"/>
    <property type="molecule type" value="Genomic_DNA"/>
</dbReference>